<protein>
    <submittedName>
        <fullName evidence="3">Aldo/keto reductase</fullName>
    </submittedName>
</protein>
<dbReference type="OrthoDB" id="9803483at2"/>
<dbReference type="GO" id="GO:0016491">
    <property type="term" value="F:oxidoreductase activity"/>
    <property type="evidence" value="ECO:0007669"/>
    <property type="project" value="UniProtKB-KW"/>
</dbReference>
<dbReference type="AlphaFoldDB" id="A0A4R6B5S5"/>
<keyword evidence="1" id="KW-0560">Oxidoreductase</keyword>
<sequence>MKRRQLGQDGPMVGAIGFGAMSFGGLFGATNDDASMECLDAALAAGIDFWDTANIYGMGISERVIGEYLSAHNPDVVLATKCGIVPGPPRRFDNSADHIRAELESSLKKLNRDKVELYYIHRREQERPVEDVVETLASLIEEGLIGGYGLSEVAPSTIRRAHAVHPCRAVQNEYSLWTRQPELGVIQTCAELGIAFVAFSPLARGMFGDPPVDPTAMHGGDWRRTNPRFVEPNHTANRAAIDTFRNFAAAKGWTTAAAALAWTLQQGEHILPIPGTRTAAHLNEWIGADEITFSDADKTEITRLLPAGFAHGDRYSYEQLVGVERYS</sequence>
<dbReference type="GO" id="GO:0005737">
    <property type="term" value="C:cytoplasm"/>
    <property type="evidence" value="ECO:0007669"/>
    <property type="project" value="TreeGrafter"/>
</dbReference>
<dbReference type="SUPFAM" id="SSF51430">
    <property type="entry name" value="NAD(P)-linked oxidoreductase"/>
    <property type="match status" value="1"/>
</dbReference>
<dbReference type="InterPro" id="IPR050791">
    <property type="entry name" value="Aldo-Keto_reductase"/>
</dbReference>
<feature type="domain" description="NADP-dependent oxidoreductase" evidence="2">
    <location>
        <begin position="15"/>
        <end position="304"/>
    </location>
</feature>
<dbReference type="RefSeq" id="WP_133340967.1">
    <property type="nucleotide sequence ID" value="NZ_SMZO01000001.1"/>
</dbReference>
<evidence type="ECO:0000259" key="2">
    <source>
        <dbReference type="Pfam" id="PF00248"/>
    </source>
</evidence>
<accession>A0A4R6B5S5</accession>
<comment type="caution">
    <text evidence="3">The sequence shown here is derived from an EMBL/GenBank/DDBJ whole genome shotgun (WGS) entry which is preliminary data.</text>
</comment>
<proteinExistence type="predicted"/>
<dbReference type="PANTHER" id="PTHR43625">
    <property type="entry name" value="AFLATOXIN B1 ALDEHYDE REDUCTASE"/>
    <property type="match status" value="1"/>
</dbReference>
<evidence type="ECO:0000313" key="4">
    <source>
        <dbReference type="Proteomes" id="UP000294562"/>
    </source>
</evidence>
<dbReference type="EMBL" id="SMZO01000001">
    <property type="protein sequence ID" value="TDL91463.1"/>
    <property type="molecule type" value="Genomic_DNA"/>
</dbReference>
<reference evidence="3 4" key="1">
    <citation type="submission" date="2019-03" db="EMBL/GenBank/DDBJ databases">
        <title>Rhodobacteraceae bacterium SM1902, a new member of the family Rhodobacteraceae isolated from Yantai.</title>
        <authorList>
            <person name="Sun Y."/>
        </authorList>
    </citation>
    <scope>NUCLEOTIDE SEQUENCE [LARGE SCALE GENOMIC DNA]</scope>
    <source>
        <strain evidence="3 4">SM1902</strain>
    </source>
</reference>
<dbReference type="InterPro" id="IPR036812">
    <property type="entry name" value="NAD(P)_OxRdtase_dom_sf"/>
</dbReference>
<dbReference type="InterPro" id="IPR023210">
    <property type="entry name" value="NADP_OxRdtase_dom"/>
</dbReference>
<dbReference type="Gene3D" id="3.20.20.100">
    <property type="entry name" value="NADP-dependent oxidoreductase domain"/>
    <property type="match status" value="1"/>
</dbReference>
<evidence type="ECO:0000256" key="1">
    <source>
        <dbReference type="ARBA" id="ARBA00023002"/>
    </source>
</evidence>
<dbReference type="Pfam" id="PF00248">
    <property type="entry name" value="Aldo_ket_red"/>
    <property type="match status" value="1"/>
</dbReference>
<dbReference type="Proteomes" id="UP000294562">
    <property type="component" value="Unassembled WGS sequence"/>
</dbReference>
<gene>
    <name evidence="3" type="ORF">E2L05_00725</name>
</gene>
<name>A0A4R6B5S5_9RHOB</name>
<organism evidence="3 4">
    <name type="scientific">Meridianimarinicoccus aquatilis</name>
    <dbReference type="NCBI Taxonomy" id="2552766"/>
    <lineage>
        <taxon>Bacteria</taxon>
        <taxon>Pseudomonadati</taxon>
        <taxon>Pseudomonadota</taxon>
        <taxon>Alphaproteobacteria</taxon>
        <taxon>Rhodobacterales</taxon>
        <taxon>Paracoccaceae</taxon>
        <taxon>Meridianimarinicoccus</taxon>
    </lineage>
</organism>
<dbReference type="PANTHER" id="PTHR43625:SF40">
    <property type="entry name" value="ALDO-KETO REDUCTASE YAKC [NADP(+)]"/>
    <property type="match status" value="1"/>
</dbReference>
<evidence type="ECO:0000313" key="3">
    <source>
        <dbReference type="EMBL" id="TDL91463.1"/>
    </source>
</evidence>
<keyword evidence="4" id="KW-1185">Reference proteome</keyword>